<evidence type="ECO:0000256" key="3">
    <source>
        <dbReference type="SAM" id="Phobius"/>
    </source>
</evidence>
<feature type="transmembrane region" description="Helical" evidence="3">
    <location>
        <begin position="101"/>
        <end position="123"/>
    </location>
</feature>
<protein>
    <submittedName>
        <fullName evidence="4">Uncharacterized protein</fullName>
    </submittedName>
</protein>
<feature type="coiled-coil region" evidence="1">
    <location>
        <begin position="698"/>
        <end position="733"/>
    </location>
</feature>
<reference evidence="4 5" key="1">
    <citation type="submission" date="2020-04" db="EMBL/GenBank/DDBJ databases">
        <title>A Flavivirga sp. nov.</title>
        <authorList>
            <person name="Sun X."/>
        </authorList>
    </citation>
    <scope>NUCLEOTIDE SEQUENCE [LARGE SCALE GENOMIC DNA]</scope>
    <source>
        <strain evidence="4 5">Y03</strain>
    </source>
</reference>
<keyword evidence="1" id="KW-0175">Coiled coil</keyword>
<keyword evidence="3" id="KW-1133">Transmembrane helix</keyword>
<keyword evidence="3" id="KW-0472">Membrane</keyword>
<evidence type="ECO:0000313" key="4">
    <source>
        <dbReference type="EMBL" id="NMH89567.1"/>
    </source>
</evidence>
<evidence type="ECO:0000313" key="5">
    <source>
        <dbReference type="Proteomes" id="UP000746690"/>
    </source>
</evidence>
<feature type="region of interest" description="Disordered" evidence="2">
    <location>
        <begin position="591"/>
        <end position="610"/>
    </location>
</feature>
<evidence type="ECO:0000256" key="2">
    <source>
        <dbReference type="SAM" id="MobiDB-lite"/>
    </source>
</evidence>
<proteinExistence type="predicted"/>
<keyword evidence="3" id="KW-0812">Transmembrane</keyword>
<feature type="transmembrane region" description="Helical" evidence="3">
    <location>
        <begin position="68"/>
        <end position="89"/>
    </location>
</feature>
<feature type="compositionally biased region" description="Polar residues" evidence="2">
    <location>
        <begin position="591"/>
        <end position="602"/>
    </location>
</feature>
<gene>
    <name evidence="4" type="ORF">HHX25_18820</name>
</gene>
<dbReference type="EMBL" id="JABBHF010000013">
    <property type="protein sequence ID" value="NMH89567.1"/>
    <property type="molecule type" value="Genomic_DNA"/>
</dbReference>
<keyword evidence="5" id="KW-1185">Reference proteome</keyword>
<dbReference type="RefSeq" id="WP_169676657.1">
    <property type="nucleotide sequence ID" value="NZ_JABBHF010000013.1"/>
</dbReference>
<comment type="caution">
    <text evidence="4">The sequence shown here is derived from an EMBL/GenBank/DDBJ whole genome shotgun (WGS) entry which is preliminary data.</text>
</comment>
<organism evidence="4 5">
    <name type="scientific">Flavivirga algicola</name>
    <dbReference type="NCBI Taxonomy" id="2729136"/>
    <lineage>
        <taxon>Bacteria</taxon>
        <taxon>Pseudomonadati</taxon>
        <taxon>Bacteroidota</taxon>
        <taxon>Flavobacteriia</taxon>
        <taxon>Flavobacteriales</taxon>
        <taxon>Flavobacteriaceae</taxon>
        <taxon>Flavivirga</taxon>
    </lineage>
</organism>
<evidence type="ECO:0000256" key="1">
    <source>
        <dbReference type="SAM" id="Coils"/>
    </source>
</evidence>
<dbReference type="Proteomes" id="UP000746690">
    <property type="component" value="Unassembled WGS sequence"/>
</dbReference>
<accession>A0ABX1S159</accession>
<sequence>MGEIKRHGEIYKYYQERIRDIRGDEDYAFMELGNFLTDISQFRDPYAHLTAKKTMFNQARAAFRENPYVIGTNVVLAGVALIPSIIDFIDKKNKRGAAKSALVVSSLLVTEYLLFPILAIGVGKATQWMDALMGKATPKNRRYGKLAQFFEQLCLGVTHIIFADDIPKRAKLNDMLPNMFVGTTMPSREIDRVFKGHGHNEESRFYTQYYPHEHLDFPPYTESGIARQRKRRYQKGRRGLIIYLEEQIKYIVEELILIEYDWKRIRRASSQNRNRHDVLVRMGHILHAIEDYFFHSNYVELRLWNELKAQRSNMSEESFENWFAEHALDNYRNYKIDNPPDSEGGYSKAYDFSSPHNYSEDAEENRRIRDIVGSKTRWLRKLYRRLRYPLFKSKSDPSTEDSRPAYDLIYTGGFGEKDMFHTMIGAIGNLEFVVEDIDKHIKRANAPGNPENIVQDELPFNTPVSESELVLMRALFNEEYRREMVEDADVLAARQVKHREQLEAGKYEDGITKLKERGYLNDQAEEAFRKAFEIDLKMDKQYQSSLSEAVGGVGRFLMQFLTMAQKDFDISIKRSVALDRRGKREILNKASDNGASGETVGNHSLMAKDTPKSQPLFEEARALATIASTIVATIITTEIQNGDANRGIRWSSIIRHLLRFPHVNSNMWEGEVLTTFRSTGQLPDYDDINDKPQVGFITSNLQAIIDRMRSRNEEEREREKEKLETLYVKLEKDADPAPWGDNVLNPLNS</sequence>
<name>A0ABX1S159_9FLAO</name>